<evidence type="ECO:0000313" key="3">
    <source>
        <dbReference type="EMBL" id="OGZ22957.1"/>
    </source>
</evidence>
<evidence type="ECO:0000256" key="2">
    <source>
        <dbReference type="SAM" id="SignalP"/>
    </source>
</evidence>
<dbReference type="Proteomes" id="UP000176406">
    <property type="component" value="Unassembled WGS sequence"/>
</dbReference>
<protein>
    <recommendedName>
        <fullName evidence="5">DUF5667 domain-containing protein</fullName>
    </recommendedName>
</protein>
<accession>A0A1G2EAT5</accession>
<evidence type="ECO:0000313" key="4">
    <source>
        <dbReference type="Proteomes" id="UP000176406"/>
    </source>
</evidence>
<comment type="caution">
    <text evidence="3">The sequence shown here is derived from an EMBL/GenBank/DDBJ whole genome shotgun (WGS) entry which is preliminary data.</text>
</comment>
<evidence type="ECO:0008006" key="5">
    <source>
        <dbReference type="Google" id="ProtNLM"/>
    </source>
</evidence>
<name>A0A1G2EAT5_9BACT</name>
<evidence type="ECO:0000256" key="1">
    <source>
        <dbReference type="SAM" id="Coils"/>
    </source>
</evidence>
<gene>
    <name evidence="3" type="ORF">A3A08_00855</name>
</gene>
<sequence length="180" mass="20177">MQKQKRNLLLILSAVFVLVFSGQVQSKAENNENATNTGLERSEEHKSTVANFVQSLLNVASSAKGGIGEQVRVIAQQQNDSASATTQAIKKVENRSKIRTFLFGSDYRNLGALRSEIVKTRSRIDQLNRILENIKNASDTAEIQSQIQVLEQEQTKLENFVKENESKISLFGWLAKLLNR</sequence>
<feature type="coiled-coil region" evidence="1">
    <location>
        <begin position="117"/>
        <end position="144"/>
    </location>
</feature>
<feature type="signal peptide" evidence="2">
    <location>
        <begin position="1"/>
        <end position="26"/>
    </location>
</feature>
<keyword evidence="2" id="KW-0732">Signal</keyword>
<reference evidence="3 4" key="1">
    <citation type="journal article" date="2016" name="Nat. Commun.">
        <title>Thousands of microbial genomes shed light on interconnected biogeochemical processes in an aquifer system.</title>
        <authorList>
            <person name="Anantharaman K."/>
            <person name="Brown C.T."/>
            <person name="Hug L.A."/>
            <person name="Sharon I."/>
            <person name="Castelle C.J."/>
            <person name="Probst A.J."/>
            <person name="Thomas B.C."/>
            <person name="Singh A."/>
            <person name="Wilkins M.J."/>
            <person name="Karaoz U."/>
            <person name="Brodie E.L."/>
            <person name="Williams K.H."/>
            <person name="Hubbard S.S."/>
            <person name="Banfield J.F."/>
        </authorList>
    </citation>
    <scope>NUCLEOTIDE SEQUENCE [LARGE SCALE GENOMIC DNA]</scope>
</reference>
<organism evidence="3 4">
    <name type="scientific">Candidatus Nealsonbacteria bacterium RIFCSPLOWO2_01_FULL_41_9</name>
    <dbReference type="NCBI Taxonomy" id="1801671"/>
    <lineage>
        <taxon>Bacteria</taxon>
        <taxon>Candidatus Nealsoniibacteriota</taxon>
    </lineage>
</organism>
<dbReference type="AlphaFoldDB" id="A0A1G2EAT5"/>
<keyword evidence="1" id="KW-0175">Coiled coil</keyword>
<feature type="chain" id="PRO_5009582706" description="DUF5667 domain-containing protein" evidence="2">
    <location>
        <begin position="27"/>
        <end position="180"/>
    </location>
</feature>
<proteinExistence type="predicted"/>
<dbReference type="EMBL" id="MHMG01000030">
    <property type="protein sequence ID" value="OGZ22957.1"/>
    <property type="molecule type" value="Genomic_DNA"/>
</dbReference>